<name>A0A2R7Y1H0_9ARCH</name>
<evidence type="ECO:0000313" key="1">
    <source>
        <dbReference type="EMBL" id="PUA31386.1"/>
    </source>
</evidence>
<dbReference type="EMBL" id="NDWU01000018">
    <property type="protein sequence ID" value="PUA31386.1"/>
    <property type="molecule type" value="Genomic_DNA"/>
</dbReference>
<proteinExistence type="predicted"/>
<dbReference type="Pfam" id="PF09868">
    <property type="entry name" value="DUF2095"/>
    <property type="match status" value="1"/>
</dbReference>
<evidence type="ECO:0000313" key="2">
    <source>
        <dbReference type="Proteomes" id="UP000244066"/>
    </source>
</evidence>
<accession>A0A2R7Y1H0</accession>
<dbReference type="InterPro" id="IPR018662">
    <property type="entry name" value="DUF2095"/>
</dbReference>
<reference evidence="1 2" key="1">
    <citation type="submission" date="2017-04" db="EMBL/GenBank/DDBJ databases">
        <title>Draft Aigarchaeota genome from a New Zealand hot spring.</title>
        <authorList>
            <person name="Reysenbach A.-L."/>
            <person name="Donaho J.A."/>
            <person name="Gerhart J."/>
            <person name="Kelley J.F."/>
            <person name="Kouba K."/>
            <person name="Podar M."/>
            <person name="Stott M."/>
        </authorList>
    </citation>
    <scope>NUCLEOTIDE SEQUENCE [LARGE SCALE GENOMIC DNA]</scope>
    <source>
        <strain evidence="1">NZ13_MG1</strain>
    </source>
</reference>
<organism evidence="1 2">
    <name type="scientific">Candidatus Terraquivivens tikiterensis</name>
    <dbReference type="NCBI Taxonomy" id="1980982"/>
    <lineage>
        <taxon>Archaea</taxon>
        <taxon>Nitrososphaerota</taxon>
        <taxon>Candidatus Wolframiiraptoraceae</taxon>
        <taxon>Candidatus Terraquivivens</taxon>
    </lineage>
</organism>
<protein>
    <recommendedName>
        <fullName evidence="3">DUF2095 domain-containing protein</fullName>
    </recommendedName>
</protein>
<gene>
    <name evidence="1" type="ORF">B9J98_06400</name>
</gene>
<comment type="caution">
    <text evidence="1">The sequence shown here is derived from an EMBL/GenBank/DDBJ whole genome shotgun (WGS) entry which is preliminary data.</text>
</comment>
<dbReference type="Proteomes" id="UP000244066">
    <property type="component" value="Unassembled WGS sequence"/>
</dbReference>
<dbReference type="AlphaFoldDB" id="A0A2R7Y1H0"/>
<evidence type="ECO:0008006" key="3">
    <source>
        <dbReference type="Google" id="ProtNLM"/>
    </source>
</evidence>
<sequence length="113" mass="13422">MIDFEIEEFRRRFPNLYREIVQKKMSIRIDAQRDSEERAEEAMNVLRGGLPGPVDYIRRCDTDEEAIKLVDYLESRGEVTKEEADRLRKQIAEMGVRSFGPKKELGYYSKFIR</sequence>